<comment type="caution">
    <text evidence="2">The sequence shown here is derived from an EMBL/GenBank/DDBJ whole genome shotgun (WGS) entry which is preliminary data.</text>
</comment>
<evidence type="ECO:0008006" key="4">
    <source>
        <dbReference type="Google" id="ProtNLM"/>
    </source>
</evidence>
<feature type="region of interest" description="Disordered" evidence="1">
    <location>
        <begin position="92"/>
        <end position="119"/>
    </location>
</feature>
<evidence type="ECO:0000313" key="2">
    <source>
        <dbReference type="EMBL" id="CAE7212779.1"/>
    </source>
</evidence>
<organism evidence="2 3">
    <name type="scientific">Symbiodinium natans</name>
    <dbReference type="NCBI Taxonomy" id="878477"/>
    <lineage>
        <taxon>Eukaryota</taxon>
        <taxon>Sar</taxon>
        <taxon>Alveolata</taxon>
        <taxon>Dinophyceae</taxon>
        <taxon>Suessiales</taxon>
        <taxon>Symbiodiniaceae</taxon>
        <taxon>Symbiodinium</taxon>
    </lineage>
</organism>
<dbReference type="Proteomes" id="UP000604046">
    <property type="component" value="Unassembled WGS sequence"/>
</dbReference>
<keyword evidence="3" id="KW-1185">Reference proteome</keyword>
<gene>
    <name evidence="2" type="ORF">SNAT2548_LOCUS7242</name>
</gene>
<evidence type="ECO:0000313" key="3">
    <source>
        <dbReference type="Proteomes" id="UP000604046"/>
    </source>
</evidence>
<feature type="compositionally biased region" description="Basic residues" evidence="1">
    <location>
        <begin position="108"/>
        <end position="119"/>
    </location>
</feature>
<evidence type="ECO:0000256" key="1">
    <source>
        <dbReference type="SAM" id="MobiDB-lite"/>
    </source>
</evidence>
<proteinExistence type="predicted"/>
<dbReference type="AlphaFoldDB" id="A0A812JSW7"/>
<accession>A0A812JSW7</accession>
<dbReference type="EMBL" id="CAJNDS010000502">
    <property type="protein sequence ID" value="CAE7212779.1"/>
    <property type="molecule type" value="Genomic_DNA"/>
</dbReference>
<reference evidence="2" key="1">
    <citation type="submission" date="2021-02" db="EMBL/GenBank/DDBJ databases">
        <authorList>
            <person name="Dougan E. K."/>
            <person name="Rhodes N."/>
            <person name="Thang M."/>
            <person name="Chan C."/>
        </authorList>
    </citation>
    <scope>NUCLEOTIDE SEQUENCE</scope>
</reference>
<name>A0A812JSW7_9DINO</name>
<sequence length="119" mass="13260">MAQELGCLTPRDDLDSLHPKFSGPDSLQLRAQGQKQILSLLHEVIQQKKMASQEPCATSPCKPCAFVARKGGCARASCDFCHAETHIEQRRTARQKARWQRSSGHLAGLKKQKQHKNAN</sequence>
<protein>
    <recommendedName>
        <fullName evidence="4">C3H1-type domain-containing protein</fullName>
    </recommendedName>
</protein>